<dbReference type="InterPro" id="IPR005754">
    <property type="entry name" value="Sortase"/>
</dbReference>
<keyword evidence="4" id="KW-1133">Transmembrane helix</keyword>
<dbReference type="Proteomes" id="UP000501452">
    <property type="component" value="Chromosome"/>
</dbReference>
<evidence type="ECO:0000313" key="5">
    <source>
        <dbReference type="EMBL" id="QIN85282.1"/>
    </source>
</evidence>
<feature type="region of interest" description="Disordered" evidence="3">
    <location>
        <begin position="226"/>
        <end position="258"/>
    </location>
</feature>
<dbReference type="EMBL" id="CP045119">
    <property type="protein sequence ID" value="QIN85282.1"/>
    <property type="molecule type" value="Genomic_DNA"/>
</dbReference>
<feature type="region of interest" description="Disordered" evidence="3">
    <location>
        <begin position="55"/>
        <end position="82"/>
    </location>
</feature>
<keyword evidence="6" id="KW-1185">Reference proteome</keyword>
<dbReference type="InterPro" id="IPR042003">
    <property type="entry name" value="Sortase_E"/>
</dbReference>
<accession>A0A6G8QFP5</accession>
<organism evidence="5 6">
    <name type="scientific">Rubrobacter tropicus</name>
    <dbReference type="NCBI Taxonomy" id="2653851"/>
    <lineage>
        <taxon>Bacteria</taxon>
        <taxon>Bacillati</taxon>
        <taxon>Actinomycetota</taxon>
        <taxon>Rubrobacteria</taxon>
        <taxon>Rubrobacterales</taxon>
        <taxon>Rubrobacteraceae</taxon>
        <taxon>Rubrobacter</taxon>
    </lineage>
</organism>
<reference evidence="5 6" key="1">
    <citation type="submission" date="2019-10" db="EMBL/GenBank/DDBJ databases">
        <title>Rubrobacter sp nov SCSIO 52090 isolated from a deep-sea sediment in the South China Sea.</title>
        <authorList>
            <person name="Chen R.W."/>
        </authorList>
    </citation>
    <scope>NUCLEOTIDE SEQUENCE [LARGE SCALE GENOMIC DNA]</scope>
    <source>
        <strain evidence="5 6">SCSIO 52909</strain>
    </source>
</reference>
<feature type="active site" description="Acyl-thioester intermediate" evidence="2">
    <location>
        <position position="206"/>
    </location>
</feature>
<keyword evidence="4" id="KW-0812">Transmembrane</keyword>
<dbReference type="SUPFAM" id="SSF63817">
    <property type="entry name" value="Sortase"/>
    <property type="match status" value="1"/>
</dbReference>
<dbReference type="Pfam" id="PF04203">
    <property type="entry name" value="Sortase"/>
    <property type="match status" value="1"/>
</dbReference>
<protein>
    <submittedName>
        <fullName evidence="5">Sortase</fullName>
    </submittedName>
</protein>
<evidence type="ECO:0000256" key="2">
    <source>
        <dbReference type="PIRSR" id="PIRSR605754-1"/>
    </source>
</evidence>
<proteinExistence type="predicted"/>
<dbReference type="AlphaFoldDB" id="A0A6G8QFP5"/>
<feature type="active site" description="Proton donor/acceptor" evidence="2">
    <location>
        <position position="139"/>
    </location>
</feature>
<evidence type="ECO:0000256" key="1">
    <source>
        <dbReference type="ARBA" id="ARBA00022801"/>
    </source>
</evidence>
<keyword evidence="1" id="KW-0378">Hydrolase</keyword>
<sequence length="258" mass="27843">MAAQTAEEGRAGRGSRSGSRVGKIILWVLSPVMLLAGIALVASFFLAGRLDSTATNSEDPGGFNVPRLETTQGNEETTEAGPEDKTLKLTVSAMSRIDDDEIPTTTGDDEASLKKYAAIHLEGTGFPWQDEANVYIAGHRLGYPNTESWLTFWDMNEVAVGDEVFVTDAEGTEYTYKVFKEFTVGPSDTSVTDTEPGKNILTLQTCTLPDYSRRLIVQAELVQTVDARGGPSDQGRTGADPGQSQQRTPQVEEARATS</sequence>
<dbReference type="Gene3D" id="2.40.260.10">
    <property type="entry name" value="Sortase"/>
    <property type="match status" value="1"/>
</dbReference>
<dbReference type="GO" id="GO:0016787">
    <property type="term" value="F:hydrolase activity"/>
    <property type="evidence" value="ECO:0007669"/>
    <property type="project" value="UniProtKB-KW"/>
</dbReference>
<dbReference type="InterPro" id="IPR023365">
    <property type="entry name" value="Sortase_dom-sf"/>
</dbReference>
<dbReference type="CDD" id="cd05830">
    <property type="entry name" value="Sortase_E"/>
    <property type="match status" value="1"/>
</dbReference>
<gene>
    <name evidence="5" type="ORF">GBA63_19095</name>
</gene>
<evidence type="ECO:0000256" key="4">
    <source>
        <dbReference type="SAM" id="Phobius"/>
    </source>
</evidence>
<dbReference type="NCBIfam" id="TIGR01076">
    <property type="entry name" value="sortase_fam"/>
    <property type="match status" value="1"/>
</dbReference>
<evidence type="ECO:0000256" key="3">
    <source>
        <dbReference type="SAM" id="MobiDB-lite"/>
    </source>
</evidence>
<dbReference type="KEGG" id="rub:GBA63_19095"/>
<evidence type="ECO:0000313" key="6">
    <source>
        <dbReference type="Proteomes" id="UP000501452"/>
    </source>
</evidence>
<name>A0A6G8QFP5_9ACTN</name>
<keyword evidence="4" id="KW-0472">Membrane</keyword>
<feature type="transmembrane region" description="Helical" evidence="4">
    <location>
        <begin position="24"/>
        <end position="47"/>
    </location>
</feature>